<dbReference type="AlphaFoldDB" id="A0A9D4JII2"/>
<dbReference type="Proteomes" id="UP000828390">
    <property type="component" value="Unassembled WGS sequence"/>
</dbReference>
<organism evidence="1 2">
    <name type="scientific">Dreissena polymorpha</name>
    <name type="common">Zebra mussel</name>
    <name type="synonym">Mytilus polymorpha</name>
    <dbReference type="NCBI Taxonomy" id="45954"/>
    <lineage>
        <taxon>Eukaryota</taxon>
        <taxon>Metazoa</taxon>
        <taxon>Spiralia</taxon>
        <taxon>Lophotrochozoa</taxon>
        <taxon>Mollusca</taxon>
        <taxon>Bivalvia</taxon>
        <taxon>Autobranchia</taxon>
        <taxon>Heteroconchia</taxon>
        <taxon>Euheterodonta</taxon>
        <taxon>Imparidentia</taxon>
        <taxon>Neoheterodontei</taxon>
        <taxon>Myida</taxon>
        <taxon>Dreissenoidea</taxon>
        <taxon>Dreissenidae</taxon>
        <taxon>Dreissena</taxon>
    </lineage>
</organism>
<proteinExistence type="predicted"/>
<reference evidence="1" key="2">
    <citation type="submission" date="2020-11" db="EMBL/GenBank/DDBJ databases">
        <authorList>
            <person name="McCartney M.A."/>
            <person name="Auch B."/>
            <person name="Kono T."/>
            <person name="Mallez S."/>
            <person name="Becker A."/>
            <person name="Gohl D.M."/>
            <person name="Silverstein K.A.T."/>
            <person name="Koren S."/>
            <person name="Bechman K.B."/>
            <person name="Herman A."/>
            <person name="Abrahante J.E."/>
            <person name="Garbe J."/>
        </authorList>
    </citation>
    <scope>NUCLEOTIDE SEQUENCE</scope>
    <source>
        <strain evidence="1">Duluth1</strain>
        <tissue evidence="1">Whole animal</tissue>
    </source>
</reference>
<dbReference type="EMBL" id="JAIWYP010000006">
    <property type="protein sequence ID" value="KAH3808747.1"/>
    <property type="molecule type" value="Genomic_DNA"/>
</dbReference>
<sequence>MDKRERIATLSNPLGYKAERLLQLEEHDEEADEKVDYTTDFDMILNDICVLQQRKYELFL</sequence>
<accession>A0A9D4JII2</accession>
<reference evidence="1" key="1">
    <citation type="journal article" date="2019" name="bioRxiv">
        <title>The Genome of the Zebra Mussel, Dreissena polymorpha: A Resource for Invasive Species Research.</title>
        <authorList>
            <person name="McCartney M.A."/>
            <person name="Auch B."/>
            <person name="Kono T."/>
            <person name="Mallez S."/>
            <person name="Zhang Y."/>
            <person name="Obille A."/>
            <person name="Becker A."/>
            <person name="Abrahante J.E."/>
            <person name="Garbe J."/>
            <person name="Badalamenti J.P."/>
            <person name="Herman A."/>
            <person name="Mangelson H."/>
            <person name="Liachko I."/>
            <person name="Sullivan S."/>
            <person name="Sone E.D."/>
            <person name="Koren S."/>
            <person name="Silverstein K.A.T."/>
            <person name="Beckman K.B."/>
            <person name="Gohl D.M."/>
        </authorList>
    </citation>
    <scope>NUCLEOTIDE SEQUENCE</scope>
    <source>
        <strain evidence="1">Duluth1</strain>
        <tissue evidence="1">Whole animal</tissue>
    </source>
</reference>
<protein>
    <submittedName>
        <fullName evidence="1">Uncharacterized protein</fullName>
    </submittedName>
</protein>
<evidence type="ECO:0000313" key="1">
    <source>
        <dbReference type="EMBL" id="KAH3808747.1"/>
    </source>
</evidence>
<keyword evidence="2" id="KW-1185">Reference proteome</keyword>
<comment type="caution">
    <text evidence="1">The sequence shown here is derived from an EMBL/GenBank/DDBJ whole genome shotgun (WGS) entry which is preliminary data.</text>
</comment>
<gene>
    <name evidence="1" type="ORF">DPMN_137105</name>
</gene>
<evidence type="ECO:0000313" key="2">
    <source>
        <dbReference type="Proteomes" id="UP000828390"/>
    </source>
</evidence>
<name>A0A9D4JII2_DREPO</name>